<feature type="chain" id="PRO_5010570648" evidence="3">
    <location>
        <begin position="30"/>
        <end position="352"/>
    </location>
</feature>
<gene>
    <name evidence="4" type="ORF">AGR4C_pa60002</name>
</gene>
<dbReference type="Gene3D" id="3.40.190.10">
    <property type="entry name" value="Periplasmic binding protein-like II"/>
    <property type="match status" value="2"/>
</dbReference>
<accession>A0A1S7SAW7</accession>
<dbReference type="EMBL" id="FBWC01000037">
    <property type="protein sequence ID" value="CUX65676.1"/>
    <property type="molecule type" value="Genomic_DNA"/>
</dbReference>
<evidence type="ECO:0000256" key="1">
    <source>
        <dbReference type="ARBA" id="ARBA00022729"/>
    </source>
</evidence>
<dbReference type="Proteomes" id="UP000191897">
    <property type="component" value="Unassembled WGS sequence"/>
</dbReference>
<keyword evidence="1 3" id="KW-0732">Signal</keyword>
<dbReference type="GO" id="GO:0030976">
    <property type="term" value="F:thiamine pyrophosphate binding"/>
    <property type="evidence" value="ECO:0007669"/>
    <property type="project" value="TreeGrafter"/>
</dbReference>
<dbReference type="GO" id="GO:0030288">
    <property type="term" value="C:outer membrane-bounded periplasmic space"/>
    <property type="evidence" value="ECO:0007669"/>
    <property type="project" value="TreeGrafter"/>
</dbReference>
<dbReference type="InterPro" id="IPR006059">
    <property type="entry name" value="SBP"/>
</dbReference>
<sequence>MLGVKRRVVATLCGTSLAMFAAGAPLANAASVTIAAYGGIFQDGYIKAVIKPFEAANPDIKVQYYQMNNSAQTLGTIRGMQAAPQVSVAIMDVTVAKAGTDEGLFEPLDETNMPVLKDLYPAARIEGVAGPAVTFDSAALMYSPERVTPAPTSWNVLLDKKYDQRIATTGIPSLETISLLLIFNKMNGKEDYKTSLEAGWATIEKMAPLVLTWDPRPDPATFITNGTADLGVGWNARSQVYAERSNGKLAVASLDEGTALQVNTITLIKNAPDQEAAKKFIAYALSPEAQKAFTEEMYYAPTNQKTQVSEKAIARTVAAPDKMAKVIDVNWLEVAKLRDGIIRDWRRRGIAK</sequence>
<dbReference type="CDD" id="cd13589">
    <property type="entry name" value="PBP2_polyamine_RpCGA009"/>
    <property type="match status" value="1"/>
</dbReference>
<proteinExistence type="predicted"/>
<evidence type="ECO:0000256" key="2">
    <source>
        <dbReference type="ARBA" id="ARBA00022764"/>
    </source>
</evidence>
<dbReference type="GO" id="GO:0015888">
    <property type="term" value="P:thiamine transport"/>
    <property type="evidence" value="ECO:0007669"/>
    <property type="project" value="TreeGrafter"/>
</dbReference>
<keyword evidence="2" id="KW-0574">Periplasm</keyword>
<dbReference type="AlphaFoldDB" id="A0A1S7SAW7"/>
<organism evidence="4 5">
    <name type="scientific">Agrobacterium tumefaciens str. Kerr 14</name>
    <dbReference type="NCBI Taxonomy" id="1183424"/>
    <lineage>
        <taxon>Bacteria</taxon>
        <taxon>Pseudomonadati</taxon>
        <taxon>Pseudomonadota</taxon>
        <taxon>Alphaproteobacteria</taxon>
        <taxon>Hyphomicrobiales</taxon>
        <taxon>Rhizobiaceae</taxon>
        <taxon>Rhizobium/Agrobacterium group</taxon>
        <taxon>Agrobacterium</taxon>
        <taxon>Agrobacterium tumefaciens complex</taxon>
    </lineage>
</organism>
<evidence type="ECO:0000313" key="4">
    <source>
        <dbReference type="EMBL" id="CUX65676.1"/>
    </source>
</evidence>
<dbReference type="PANTHER" id="PTHR30006">
    <property type="entry name" value="THIAMINE-BINDING PERIPLASMIC PROTEIN-RELATED"/>
    <property type="match status" value="1"/>
</dbReference>
<evidence type="ECO:0000313" key="5">
    <source>
        <dbReference type="Proteomes" id="UP000191897"/>
    </source>
</evidence>
<feature type="signal peptide" evidence="3">
    <location>
        <begin position="1"/>
        <end position="29"/>
    </location>
</feature>
<dbReference type="SUPFAM" id="SSF53850">
    <property type="entry name" value="Periplasmic binding protein-like II"/>
    <property type="match status" value="1"/>
</dbReference>
<dbReference type="RefSeq" id="WP_080867583.1">
    <property type="nucleotide sequence ID" value="NZ_LT009732.1"/>
</dbReference>
<name>A0A1S7SAW7_AGRTU</name>
<protein>
    <submittedName>
        <fullName evidence="4">Spermidine/putrescine-binding periplasmic protein</fullName>
    </submittedName>
</protein>
<reference evidence="4 5" key="1">
    <citation type="submission" date="2016-01" db="EMBL/GenBank/DDBJ databases">
        <authorList>
            <person name="Oliw E.H."/>
        </authorList>
    </citation>
    <scope>NUCLEOTIDE SEQUENCE [LARGE SCALE GENOMIC DNA]</scope>
    <source>
        <strain evidence="4 5">Kerr 14</strain>
    </source>
</reference>
<evidence type="ECO:0000256" key="3">
    <source>
        <dbReference type="SAM" id="SignalP"/>
    </source>
</evidence>
<dbReference type="PANTHER" id="PTHR30006:SF2">
    <property type="entry name" value="ABC TRANSPORTER SUBSTRATE-BINDING PROTEIN"/>
    <property type="match status" value="1"/>
</dbReference>
<dbReference type="GO" id="GO:0030975">
    <property type="term" value="F:thiamine binding"/>
    <property type="evidence" value="ECO:0007669"/>
    <property type="project" value="TreeGrafter"/>
</dbReference>
<dbReference type="Pfam" id="PF13416">
    <property type="entry name" value="SBP_bac_8"/>
    <property type="match status" value="1"/>
</dbReference>